<sequence length="175" mass="18349">MVAGKSPFSSSFAVKQDSFIPNPSYIPPASTGQKLWFAGKMLGRTMTGVGILLDGASLVSEFQKGRETKNYDGFFRESARVAGGWTGAVALGTTFAKASALACSPLTPIAPWAPPLCGLVGGAVGSVIGYTGGSQIATWGYDIQKTQPKSVSSIIIAINLKPRPTWSVYARVMVQ</sequence>
<comment type="caution">
    <text evidence="1">The sequence shown here is derived from an EMBL/GenBank/DDBJ whole genome shotgun (WGS) entry which is preliminary data.</text>
</comment>
<dbReference type="PATRIC" id="fig|45073.5.peg.2107"/>
<proteinExistence type="predicted"/>
<dbReference type="Proteomes" id="UP000054618">
    <property type="component" value="Unassembled WGS sequence"/>
</dbReference>
<reference evidence="1 2" key="1">
    <citation type="submission" date="2015-11" db="EMBL/GenBank/DDBJ databases">
        <title>Genomic analysis of 38 Legionella species identifies large and diverse effector repertoires.</title>
        <authorList>
            <person name="Burstein D."/>
            <person name="Amaro F."/>
            <person name="Zusman T."/>
            <person name="Lifshitz Z."/>
            <person name="Cohen O."/>
            <person name="Gilbert J.A."/>
            <person name="Pupko T."/>
            <person name="Shuman H.A."/>
            <person name="Segal G."/>
        </authorList>
    </citation>
    <scope>NUCLEOTIDE SEQUENCE [LARGE SCALE GENOMIC DNA]</scope>
    <source>
        <strain evidence="1 2">CDC#1442-AUS-E</strain>
    </source>
</reference>
<name>A0A0W0XUH0_9GAMM</name>
<gene>
    <name evidence="1" type="ORF">Lqui_1997</name>
</gene>
<evidence type="ECO:0000313" key="2">
    <source>
        <dbReference type="Proteomes" id="UP000054618"/>
    </source>
</evidence>
<protein>
    <submittedName>
        <fullName evidence="1">Uncharacterized protein</fullName>
    </submittedName>
</protein>
<organism evidence="1 2">
    <name type="scientific">Legionella quinlivanii</name>
    <dbReference type="NCBI Taxonomy" id="45073"/>
    <lineage>
        <taxon>Bacteria</taxon>
        <taxon>Pseudomonadati</taxon>
        <taxon>Pseudomonadota</taxon>
        <taxon>Gammaproteobacteria</taxon>
        <taxon>Legionellales</taxon>
        <taxon>Legionellaceae</taxon>
        <taxon>Legionella</taxon>
    </lineage>
</organism>
<dbReference type="EMBL" id="LNYS01000012">
    <property type="protein sequence ID" value="KTD48186.1"/>
    <property type="molecule type" value="Genomic_DNA"/>
</dbReference>
<dbReference type="AlphaFoldDB" id="A0A0W0XUH0"/>
<evidence type="ECO:0000313" key="1">
    <source>
        <dbReference type="EMBL" id="KTD48186.1"/>
    </source>
</evidence>
<accession>A0A0W0XUH0</accession>
<dbReference type="InterPro" id="IPR038283">
    <property type="entry name" value="Channel_colicin_C_sf"/>
</dbReference>
<keyword evidence="2" id="KW-1185">Reference proteome</keyword>
<dbReference type="Gene3D" id="1.10.490.30">
    <property type="entry name" value="Colicin"/>
    <property type="match status" value="1"/>
</dbReference>